<evidence type="ECO:0000313" key="3">
    <source>
        <dbReference type="Proteomes" id="UP001295740"/>
    </source>
</evidence>
<gene>
    <name evidence="2" type="ORF">KHLLAP_LOCUS12083</name>
</gene>
<feature type="region of interest" description="Disordered" evidence="1">
    <location>
        <begin position="157"/>
        <end position="381"/>
    </location>
</feature>
<keyword evidence="3" id="KW-1185">Reference proteome</keyword>
<feature type="region of interest" description="Disordered" evidence="1">
    <location>
        <begin position="108"/>
        <end position="143"/>
    </location>
</feature>
<dbReference type="AlphaFoldDB" id="A0AAI8YNW5"/>
<evidence type="ECO:0000256" key="1">
    <source>
        <dbReference type="SAM" id="MobiDB-lite"/>
    </source>
</evidence>
<feature type="compositionally biased region" description="Low complexity" evidence="1">
    <location>
        <begin position="191"/>
        <end position="226"/>
    </location>
</feature>
<sequence length="520" mass="55618">MSLAPAATKDGFAFAGDLFAEASGHNRHRRATAAELKDHFKNGSDKDRPAHWFEAQLTHYGLPPSKTKAVARMRLYDAVNAGKMTVPAHIQKLEADLKKEWTKREREAKKVLKEGSSSTSTALTAASTAQVARGTKRKAESSSVNFNLSVGGLSVSLSASHSSSSSQTAKKAKTIKTATTTTKAAKETAKPKTTTKSASSTSSSAKTTKVTSTPKTTKAAVPKGTTSSAAKPKVSTSVTKYKAASAKKAAVAVPSPSVSTVKKQTARRGGHTQGPCRAGSASKAAPSPKAPRTKQTARRSGAFAAQGGRAPAQPQSSSSNGYDEPPPPYTEYADGGYISSDNDNGYPQARSSGTSSSDYDHGYPQSRSSSNISSDNDSHNDRDLRPLCLLNGRYNLVSKDVSSRYADDFSLILTLHGSELWGKFDLGVLRGILRLDRGRPYESSRTSLDFTWRGQEEEKEGGQMFYGGGNRGWIRFLGDGRVKGEFDHMRLGFGGDRVRAQGTRSEVDAVAMYDEWDGYS</sequence>
<organism evidence="2 3">
    <name type="scientific">Anthostomella pinea</name>
    <dbReference type="NCBI Taxonomy" id="933095"/>
    <lineage>
        <taxon>Eukaryota</taxon>
        <taxon>Fungi</taxon>
        <taxon>Dikarya</taxon>
        <taxon>Ascomycota</taxon>
        <taxon>Pezizomycotina</taxon>
        <taxon>Sordariomycetes</taxon>
        <taxon>Xylariomycetidae</taxon>
        <taxon>Xylariales</taxon>
        <taxon>Xylariaceae</taxon>
        <taxon>Anthostomella</taxon>
    </lineage>
</organism>
<comment type="caution">
    <text evidence="2">The sequence shown here is derived from an EMBL/GenBank/DDBJ whole genome shotgun (WGS) entry which is preliminary data.</text>
</comment>
<dbReference type="EMBL" id="CAUWAG010000018">
    <property type="protein sequence ID" value="CAJ2511615.1"/>
    <property type="molecule type" value="Genomic_DNA"/>
</dbReference>
<feature type="compositionally biased region" description="Low complexity" evidence="1">
    <location>
        <begin position="116"/>
        <end position="129"/>
    </location>
</feature>
<feature type="compositionally biased region" description="Low complexity" evidence="1">
    <location>
        <begin position="157"/>
        <end position="183"/>
    </location>
</feature>
<accession>A0AAI8YNW5</accession>
<protein>
    <submittedName>
        <fullName evidence="2">Uu.00g072400.m01.CDS01</fullName>
    </submittedName>
</protein>
<feature type="compositionally biased region" description="Polar residues" evidence="1">
    <location>
        <begin position="339"/>
        <end position="357"/>
    </location>
</feature>
<proteinExistence type="predicted"/>
<name>A0AAI8YNW5_9PEZI</name>
<reference evidence="2" key="1">
    <citation type="submission" date="2023-10" db="EMBL/GenBank/DDBJ databases">
        <authorList>
            <person name="Hackl T."/>
        </authorList>
    </citation>
    <scope>NUCLEOTIDE SEQUENCE</scope>
</reference>
<feature type="compositionally biased region" description="Low complexity" evidence="1">
    <location>
        <begin position="301"/>
        <end position="315"/>
    </location>
</feature>
<feature type="compositionally biased region" description="Low complexity" evidence="1">
    <location>
        <begin position="366"/>
        <end position="375"/>
    </location>
</feature>
<dbReference type="Proteomes" id="UP001295740">
    <property type="component" value="Unassembled WGS sequence"/>
</dbReference>
<evidence type="ECO:0000313" key="2">
    <source>
        <dbReference type="EMBL" id="CAJ2511615.1"/>
    </source>
</evidence>
<feature type="compositionally biased region" description="Low complexity" evidence="1">
    <location>
        <begin position="235"/>
        <end position="263"/>
    </location>
</feature>